<dbReference type="Pfam" id="PF04978">
    <property type="entry name" value="MST"/>
    <property type="match status" value="1"/>
</dbReference>
<dbReference type="SUPFAM" id="SSF109854">
    <property type="entry name" value="DinB/YfiT-like putative metalloenzymes"/>
    <property type="match status" value="1"/>
</dbReference>
<dbReference type="InterPro" id="IPR034660">
    <property type="entry name" value="DinB/YfiT-like"/>
</dbReference>
<dbReference type="Gene3D" id="1.20.120.450">
    <property type="entry name" value="dinb family like domain"/>
    <property type="match status" value="1"/>
</dbReference>
<dbReference type="Proteomes" id="UP000502331">
    <property type="component" value="Chromosome"/>
</dbReference>
<name>A0A6H0SKE6_9MICC</name>
<accession>A0A6H0SKE6</accession>
<evidence type="ECO:0000313" key="1">
    <source>
        <dbReference type="EMBL" id="QIV87640.1"/>
    </source>
</evidence>
<dbReference type="InterPro" id="IPR007061">
    <property type="entry name" value="MST-like"/>
</dbReference>
<dbReference type="AlphaFoldDB" id="A0A6H0SKE6"/>
<evidence type="ECO:0000313" key="2">
    <source>
        <dbReference type="Proteomes" id="UP000502331"/>
    </source>
</evidence>
<proteinExistence type="predicted"/>
<dbReference type="RefSeq" id="WP_172512248.1">
    <property type="nucleotide sequence ID" value="NZ_CP032549.1"/>
</dbReference>
<dbReference type="EMBL" id="CP032549">
    <property type="protein sequence ID" value="QIV87640.1"/>
    <property type="molecule type" value="Genomic_DNA"/>
</dbReference>
<organism evidence="1 2">
    <name type="scientific">Glutamicibacter mishrai</name>
    <dbReference type="NCBI Taxonomy" id="1775880"/>
    <lineage>
        <taxon>Bacteria</taxon>
        <taxon>Bacillati</taxon>
        <taxon>Actinomycetota</taxon>
        <taxon>Actinomycetes</taxon>
        <taxon>Micrococcales</taxon>
        <taxon>Micrococcaceae</taxon>
        <taxon>Glutamicibacter</taxon>
    </lineage>
</organism>
<sequence>MDHSKELLLEYLSDARQAVIYKAQGLSDRLARKPLTATGTHILGVVHHLATTEYGYFAQCLGRSVEDPYIQNLLDAEDPQADFLPPAHLSAGEIIGLYQDSILFSDAGIKPLPLDAPVEVPWWSRRRHTTLEQLMVHMIAETSRHAGHLDIVREQLDGFTGLRPEAPNLPDYSAAQWAEQFESINRLADGGGQQ</sequence>
<protein>
    <submittedName>
        <fullName evidence="1">DinB family protein</fullName>
    </submittedName>
</protein>
<keyword evidence="2" id="KW-1185">Reference proteome</keyword>
<reference evidence="1 2" key="1">
    <citation type="submission" date="2018-09" db="EMBL/GenBank/DDBJ databases">
        <title>Glutamicibacter mishrai S5-52T (LMG 29155T = KCTC 39846T).</title>
        <authorList>
            <person name="Das S.K."/>
        </authorList>
    </citation>
    <scope>NUCLEOTIDE SEQUENCE [LARGE SCALE GENOMIC DNA]</scope>
    <source>
        <strain evidence="1 2">S5-52</strain>
    </source>
</reference>
<gene>
    <name evidence="1" type="ORF">D3791_11305</name>
</gene>